<proteinExistence type="predicted"/>
<reference evidence="2" key="1">
    <citation type="journal article" date="2014" name="Nat. Commun.">
        <title>The emerging biofuel crop Camelina sativa retains a highly undifferentiated hexaploid genome structure.</title>
        <authorList>
            <person name="Kagale S."/>
            <person name="Koh C."/>
            <person name="Nixon J."/>
            <person name="Bollina V."/>
            <person name="Clarke W.E."/>
            <person name="Tuteja R."/>
            <person name="Spillane C."/>
            <person name="Robinson S.J."/>
            <person name="Links M.G."/>
            <person name="Clarke C."/>
            <person name="Higgins E.E."/>
            <person name="Huebert T."/>
            <person name="Sharpe A.G."/>
            <person name="Parkin I.A."/>
        </authorList>
    </citation>
    <scope>NUCLEOTIDE SEQUENCE [LARGE SCALE GENOMIC DNA]</scope>
    <source>
        <strain evidence="2">cv. DH55</strain>
    </source>
</reference>
<keyword evidence="1" id="KW-0812">Transmembrane</keyword>
<protein>
    <submittedName>
        <fullName evidence="3">Dolichol kinase EVAN-like</fullName>
    </submittedName>
</protein>
<evidence type="ECO:0000256" key="1">
    <source>
        <dbReference type="SAM" id="Phobius"/>
    </source>
</evidence>
<organism evidence="2 3">
    <name type="scientific">Camelina sativa</name>
    <name type="common">False flax</name>
    <name type="synonym">Myagrum sativum</name>
    <dbReference type="NCBI Taxonomy" id="90675"/>
    <lineage>
        <taxon>Eukaryota</taxon>
        <taxon>Viridiplantae</taxon>
        <taxon>Streptophyta</taxon>
        <taxon>Embryophyta</taxon>
        <taxon>Tracheophyta</taxon>
        <taxon>Spermatophyta</taxon>
        <taxon>Magnoliopsida</taxon>
        <taxon>eudicotyledons</taxon>
        <taxon>Gunneridae</taxon>
        <taxon>Pentapetalae</taxon>
        <taxon>rosids</taxon>
        <taxon>malvids</taxon>
        <taxon>Brassicales</taxon>
        <taxon>Brassicaceae</taxon>
        <taxon>Camelineae</taxon>
        <taxon>Camelina</taxon>
    </lineage>
</organism>
<dbReference type="RefSeq" id="XP_010507191.1">
    <property type="nucleotide sequence ID" value="XM_010508889.1"/>
</dbReference>
<gene>
    <name evidence="3" type="primary">LOC104783777</name>
</gene>
<sequence length="171" mass="18938">MKTTTTTTATSFATGERVVVAVVVSRILLSLPLSLISHGFSLFLLCFSAFLVEIRAESSPFLLSRFSARRGASSGILLGAVTLPAVMMSKLVQLTRAISIHEAEQDELAHVTMQYWAVVKVFSHSSVCFFHSMYITKYLPTNHTSSCMLPIKRQINCCTVVPFGRRRDAYL</sequence>
<dbReference type="Proteomes" id="UP000694864">
    <property type="component" value="Chromosome 4"/>
</dbReference>
<name>A0ABM0YX27_CAMSA</name>
<keyword evidence="1" id="KW-0472">Membrane</keyword>
<keyword evidence="2" id="KW-1185">Reference proteome</keyword>
<evidence type="ECO:0000313" key="3">
    <source>
        <dbReference type="RefSeq" id="XP_010507191.1"/>
    </source>
</evidence>
<accession>A0ABM0YX27</accession>
<feature type="transmembrane region" description="Helical" evidence="1">
    <location>
        <begin position="31"/>
        <end position="52"/>
    </location>
</feature>
<evidence type="ECO:0000313" key="2">
    <source>
        <dbReference type="Proteomes" id="UP000694864"/>
    </source>
</evidence>
<reference evidence="3" key="2">
    <citation type="submission" date="2025-08" db="UniProtKB">
        <authorList>
            <consortium name="RefSeq"/>
        </authorList>
    </citation>
    <scope>IDENTIFICATION</scope>
    <source>
        <tissue evidence="3">Leaf</tissue>
    </source>
</reference>
<dbReference type="GeneID" id="104783777"/>
<keyword evidence="1" id="KW-1133">Transmembrane helix</keyword>